<organism evidence="1 3">
    <name type="scientific">Rhizobium tibeticum</name>
    <dbReference type="NCBI Taxonomy" id="501024"/>
    <lineage>
        <taxon>Bacteria</taxon>
        <taxon>Pseudomonadati</taxon>
        <taxon>Pseudomonadota</taxon>
        <taxon>Alphaproteobacteria</taxon>
        <taxon>Hyphomicrobiales</taxon>
        <taxon>Rhizobiaceae</taxon>
        <taxon>Rhizobium/Agrobacterium group</taxon>
        <taxon>Rhizobium</taxon>
    </lineage>
</organism>
<gene>
    <name evidence="1" type="ORF">RTCCBAU85039_0831</name>
    <name evidence="2" type="ORF">SAMN05216228_100210</name>
</gene>
<keyword evidence="4" id="KW-1185">Reference proteome</keyword>
<evidence type="ECO:0000313" key="4">
    <source>
        <dbReference type="Proteomes" id="UP000198939"/>
    </source>
</evidence>
<dbReference type="Proteomes" id="UP000198939">
    <property type="component" value="Unassembled WGS sequence"/>
</dbReference>
<dbReference type="OrthoDB" id="8430258at2"/>
<evidence type="ECO:0000313" key="2">
    <source>
        <dbReference type="EMBL" id="SEN05097.1"/>
    </source>
</evidence>
<dbReference type="Proteomes" id="UP000183063">
    <property type="component" value="Unassembled WGS sequence"/>
</dbReference>
<dbReference type="RefSeq" id="WP_072371159.1">
    <property type="nucleotide sequence ID" value="NZ_FNXB01000004.1"/>
</dbReference>
<dbReference type="AlphaFoldDB" id="A0A1H8DF07"/>
<name>A0A1H8DF07_9HYPH</name>
<dbReference type="STRING" id="501024.RTCCBAU85039_0831"/>
<evidence type="ECO:0000313" key="1">
    <source>
        <dbReference type="EMBL" id="SEH51329.1"/>
    </source>
</evidence>
<reference evidence="1" key="3">
    <citation type="submission" date="2016-10" db="EMBL/GenBank/DDBJ databases">
        <authorList>
            <person name="de Groot N.N."/>
        </authorList>
    </citation>
    <scope>NUCLEOTIDE SEQUENCE [LARGE SCALE GENOMIC DNA]</scope>
    <source>
        <strain evidence="1">CCBAU85039</strain>
    </source>
</reference>
<sequence>MAISWHVGVDYQDAGCVKIMKDAAYDPVNTPDSERYKFLYNSKYQTMRPAGRDTQPYLGAAEVFTPGGSNVNTFAKYHRSFVGNNGQLFYRSSFFTSLEYSVPLYEVKQKDQANTLYYAARVTRAFIGFNNRSAYWTTPAYMEVGWLSEFTSTSFATNFSMTQGLASLFDTSLFAQSCKEVVVWNLPGNSVAIANPPLAPVAGQVQVQITSDFCRASKPGYDARTATPSQLYFDSSARSAKVIAAADIALPSGTTVYPLGNLGAGAVGNLFADVIVYQGSTVYYPTNPLSSETEYGADYYFSGANLVLSNPYGAARARFIVYAQDDSSPVGGGNYVWREFNDGTRDVVQFLRPGASNPPRLADVMVDSRWPMVQLIAEGYINVTAQADGAREWAIPIDTTGLFPFVKYMTVHGGGGGVNLGGFTGNLSSRVRPPYTLFGYVDPTETGKQYYTGGGSTYCRLTAGEARFYTFRGLPARRYLSGGSSISNLVNEGDSTPIIGIRYYILGIPA</sequence>
<protein>
    <submittedName>
        <fullName evidence="1">Uncharacterized protein</fullName>
    </submittedName>
</protein>
<evidence type="ECO:0000313" key="3">
    <source>
        <dbReference type="Proteomes" id="UP000183063"/>
    </source>
</evidence>
<reference evidence="3" key="2">
    <citation type="submission" date="2016-10" db="EMBL/GenBank/DDBJ databases">
        <authorList>
            <person name="Wibberg D."/>
        </authorList>
    </citation>
    <scope>NUCLEOTIDE SEQUENCE [LARGE SCALE GENOMIC DNA]</scope>
</reference>
<accession>A0A1H8DF07</accession>
<proteinExistence type="predicted"/>
<dbReference type="EMBL" id="FOCV01000002">
    <property type="protein sequence ID" value="SEN05097.1"/>
    <property type="molecule type" value="Genomic_DNA"/>
</dbReference>
<reference evidence="2 4" key="1">
    <citation type="submission" date="2016-10" db="EMBL/GenBank/DDBJ databases">
        <authorList>
            <person name="Varghese N."/>
            <person name="Submissions S."/>
        </authorList>
    </citation>
    <scope>NUCLEOTIDE SEQUENCE [LARGE SCALE GENOMIC DNA]</scope>
    <source>
        <strain evidence="2 4">CGMCC 1.7071</strain>
    </source>
</reference>
<dbReference type="EMBL" id="FNXB01000004">
    <property type="protein sequence ID" value="SEH51329.1"/>
    <property type="molecule type" value="Genomic_DNA"/>
</dbReference>